<organism evidence="1 2">
    <name type="scientific">Lupinus luteus</name>
    <name type="common">European yellow lupine</name>
    <dbReference type="NCBI Taxonomy" id="3873"/>
    <lineage>
        <taxon>Eukaryota</taxon>
        <taxon>Viridiplantae</taxon>
        <taxon>Streptophyta</taxon>
        <taxon>Embryophyta</taxon>
        <taxon>Tracheophyta</taxon>
        <taxon>Spermatophyta</taxon>
        <taxon>Magnoliopsida</taxon>
        <taxon>eudicotyledons</taxon>
        <taxon>Gunneridae</taxon>
        <taxon>Pentapetalae</taxon>
        <taxon>rosids</taxon>
        <taxon>fabids</taxon>
        <taxon>Fabales</taxon>
        <taxon>Fabaceae</taxon>
        <taxon>Papilionoideae</taxon>
        <taxon>50 kb inversion clade</taxon>
        <taxon>genistoids sensu lato</taxon>
        <taxon>core genistoids</taxon>
        <taxon>Genisteae</taxon>
        <taxon>Lupinus</taxon>
    </lineage>
</organism>
<evidence type="ECO:0000313" key="1">
    <source>
        <dbReference type="EMBL" id="CAL0321500.1"/>
    </source>
</evidence>
<proteinExistence type="predicted"/>
<comment type="caution">
    <text evidence="1">The sequence shown here is derived from an EMBL/GenBank/DDBJ whole genome shotgun (WGS) entry which is preliminary data.</text>
</comment>
<reference evidence="1 2" key="1">
    <citation type="submission" date="2024-03" db="EMBL/GenBank/DDBJ databases">
        <authorList>
            <person name="Martinez-Hernandez J."/>
        </authorList>
    </citation>
    <scope>NUCLEOTIDE SEQUENCE [LARGE SCALE GENOMIC DNA]</scope>
</reference>
<name>A0AAV1XIG7_LUPLU</name>
<keyword evidence="2" id="KW-1185">Reference proteome</keyword>
<protein>
    <submittedName>
        <fullName evidence="1">Uncharacterized protein</fullName>
    </submittedName>
</protein>
<dbReference type="Gene3D" id="3.20.20.140">
    <property type="entry name" value="Metal-dependent hydrolases"/>
    <property type="match status" value="1"/>
</dbReference>
<dbReference type="AlphaFoldDB" id="A0AAV1XIG7"/>
<evidence type="ECO:0000313" key="2">
    <source>
        <dbReference type="Proteomes" id="UP001497480"/>
    </source>
</evidence>
<accession>A0AAV1XIG7</accession>
<dbReference type="PANTHER" id="PTHR43383:SF2">
    <property type="entry name" value="AMIDOHYDROLASE 2 FAMILY PROTEIN"/>
    <property type="match status" value="1"/>
</dbReference>
<gene>
    <name evidence="1" type="ORF">LLUT_LOCUS22560</name>
</gene>
<dbReference type="PANTHER" id="PTHR43383">
    <property type="entry name" value="NODULIN 6"/>
    <property type="match status" value="1"/>
</dbReference>
<sequence length="87" mass="9862">MFSTDGYAFPETFYLGAKKSREVIFSVMRDVCIDVDLSIPEAVEVVYDMFARNAIHFYKLSSASNDDSLNNNLPQKLNINSMVTNEL</sequence>
<dbReference type="Proteomes" id="UP001497480">
    <property type="component" value="Unassembled WGS sequence"/>
</dbReference>
<dbReference type="EMBL" id="CAXHTB010000015">
    <property type="protein sequence ID" value="CAL0321500.1"/>
    <property type="molecule type" value="Genomic_DNA"/>
</dbReference>